<keyword evidence="2" id="KW-1185">Reference proteome</keyword>
<dbReference type="Proteomes" id="UP000824120">
    <property type="component" value="Chromosome 5"/>
</dbReference>
<protein>
    <submittedName>
        <fullName evidence="1">Uncharacterized protein</fullName>
    </submittedName>
</protein>
<accession>A0A9J5YY87</accession>
<dbReference type="EMBL" id="JACXVP010000005">
    <property type="protein sequence ID" value="KAG5605362.1"/>
    <property type="molecule type" value="Genomic_DNA"/>
</dbReference>
<name>A0A9J5YY87_SOLCO</name>
<reference evidence="1 2" key="1">
    <citation type="submission" date="2020-09" db="EMBL/GenBank/DDBJ databases">
        <title>De no assembly of potato wild relative species, Solanum commersonii.</title>
        <authorList>
            <person name="Cho K."/>
        </authorList>
    </citation>
    <scope>NUCLEOTIDE SEQUENCE [LARGE SCALE GENOMIC DNA]</scope>
    <source>
        <strain evidence="1">LZ3.2</strain>
        <tissue evidence="1">Leaf</tissue>
    </source>
</reference>
<dbReference type="AlphaFoldDB" id="A0A9J5YY87"/>
<evidence type="ECO:0000313" key="1">
    <source>
        <dbReference type="EMBL" id="KAG5605362.1"/>
    </source>
</evidence>
<sequence>MRKRSMLLVPPMLDGRKKHQKGRKYLKKNEELLCDLTVSNALTSHSHSTTMASDDERKEQLIVRVDTTRQAVDILGRHLNRVNDNLVSFSPSLSYRISCTYSADLSRWNKTGAIIPNFGA</sequence>
<gene>
    <name evidence="1" type="ORF">H5410_026854</name>
</gene>
<organism evidence="1 2">
    <name type="scientific">Solanum commersonii</name>
    <name type="common">Commerson's wild potato</name>
    <name type="synonym">Commerson's nightshade</name>
    <dbReference type="NCBI Taxonomy" id="4109"/>
    <lineage>
        <taxon>Eukaryota</taxon>
        <taxon>Viridiplantae</taxon>
        <taxon>Streptophyta</taxon>
        <taxon>Embryophyta</taxon>
        <taxon>Tracheophyta</taxon>
        <taxon>Spermatophyta</taxon>
        <taxon>Magnoliopsida</taxon>
        <taxon>eudicotyledons</taxon>
        <taxon>Gunneridae</taxon>
        <taxon>Pentapetalae</taxon>
        <taxon>asterids</taxon>
        <taxon>lamiids</taxon>
        <taxon>Solanales</taxon>
        <taxon>Solanaceae</taxon>
        <taxon>Solanoideae</taxon>
        <taxon>Solaneae</taxon>
        <taxon>Solanum</taxon>
    </lineage>
</organism>
<proteinExistence type="predicted"/>
<comment type="caution">
    <text evidence="1">The sequence shown here is derived from an EMBL/GenBank/DDBJ whole genome shotgun (WGS) entry which is preliminary data.</text>
</comment>
<evidence type="ECO:0000313" key="2">
    <source>
        <dbReference type="Proteomes" id="UP000824120"/>
    </source>
</evidence>